<feature type="compositionally biased region" description="Low complexity" evidence="1">
    <location>
        <begin position="714"/>
        <end position="747"/>
    </location>
</feature>
<reference evidence="2 3" key="2">
    <citation type="submission" date="2019-01" db="EMBL/GenBank/DDBJ databases">
        <title>The decoding of complex shrimp genome reveals the adaptation for benthos swimmer, frequently molting mechanism and breeding impact on genome.</title>
        <authorList>
            <person name="Sun Y."/>
            <person name="Gao Y."/>
            <person name="Yu Y."/>
        </authorList>
    </citation>
    <scope>NUCLEOTIDE SEQUENCE [LARGE SCALE GENOMIC DNA]</scope>
    <source>
        <tissue evidence="2">Muscle</tissue>
    </source>
</reference>
<sequence>MAEDTPTSTHDTLHTHPKVTRTGYTTQGLHTYTQETRSYGGLSSKGMDYPGLQLSDSLDALDDPASGDGPPQVVAFQLKRLRSDDGSSTTAEEVWESLEQDSSGYVSCSEGFPAGGGASDAEPEFPAGSRSLRSIREDLAPAVSRETRSECHDALPLERETHEVGEVVASDGSLSEKASITEGKLATTSFTTKSAGGVKGEGNLPDREGEARRELGAAGRTESASSDSRRETAPSSRPPLTRARPLFGDDEPETPPASAPLAEDVAVRPKSASPSEKKSGEKEDSLSFKGRRNRKKGYASSSSLSLENPLPEIAEDPPAPQHVVVDLTGGGEHVSFVAVSVEEPEDPDSWDHEEALSMKIQTDLESQGDKMASRYLRSKGIRVPPPRHRSFGETVVNISAGEVDCEYVSEIESRKLNKSFNQSDAGEGGGRGRAEYLGHDNLAFVEDEQDAISQEENFATPEESDVGPVELPRRSSDPEVSSSAKSDEVKAEEELFRSASCGTELDKVLNNLSGEQSPVSGTPTLRKRSISRGRQESIHSEPDDTKAKETPDSAKYGDKKVRLRPTFFLGGEENSPSLFSKLVRNSPPVRLKRSESTKSHMSPMAYKEEGLSRSTSNIWEGAPRPAGEREFGRGGHHSRLPSTPTSPSVSVKGERRSEKGYLLQQHLYRNSRRNVQQKLHRQLSDSHHHDESSRVCPRDCFPPGTRRPPAIPNTHTTGTTTGASHSDTTTSRDTNYSDDTTHTDTNSTTNMYRNTNSAMHWNTLTNRNKHQIRTPCKFRKTLLSGASLTTARRKRGKPTWKGECQFQ</sequence>
<dbReference type="AlphaFoldDB" id="A0A3R7Q625"/>
<feature type="compositionally biased region" description="Polar residues" evidence="1">
    <location>
        <begin position="22"/>
        <end position="31"/>
    </location>
</feature>
<feature type="compositionally biased region" description="Low complexity" evidence="1">
    <location>
        <begin position="641"/>
        <end position="651"/>
    </location>
</feature>
<feature type="region of interest" description="Disordered" evidence="1">
    <location>
        <begin position="674"/>
        <end position="747"/>
    </location>
</feature>
<feature type="compositionally biased region" description="Basic and acidic residues" evidence="1">
    <location>
        <begin position="275"/>
        <end position="286"/>
    </location>
</feature>
<protein>
    <submittedName>
        <fullName evidence="2">Uncharacterized protein</fullName>
    </submittedName>
</protein>
<reference evidence="2 3" key="1">
    <citation type="submission" date="2018-04" db="EMBL/GenBank/DDBJ databases">
        <authorList>
            <person name="Zhang X."/>
            <person name="Yuan J."/>
            <person name="Li F."/>
            <person name="Xiang J."/>
        </authorList>
    </citation>
    <scope>NUCLEOTIDE SEQUENCE [LARGE SCALE GENOMIC DNA]</scope>
    <source>
        <tissue evidence="2">Muscle</tissue>
    </source>
</reference>
<feature type="compositionally biased region" description="Polar residues" evidence="1">
    <location>
        <begin position="1"/>
        <end position="10"/>
    </location>
</feature>
<feature type="compositionally biased region" description="Basic and acidic residues" evidence="1">
    <location>
        <begin position="204"/>
        <end position="215"/>
    </location>
</feature>
<feature type="compositionally biased region" description="Basic and acidic residues" evidence="1">
    <location>
        <begin position="485"/>
        <end position="495"/>
    </location>
</feature>
<feature type="compositionally biased region" description="Polar residues" evidence="1">
    <location>
        <begin position="510"/>
        <end position="523"/>
    </location>
</feature>
<feature type="region of interest" description="Disordered" evidence="1">
    <location>
        <begin position="416"/>
        <end position="495"/>
    </location>
</feature>
<evidence type="ECO:0000313" key="3">
    <source>
        <dbReference type="Proteomes" id="UP000283509"/>
    </source>
</evidence>
<dbReference type="EMBL" id="QCYY01002557">
    <property type="protein sequence ID" value="ROT69515.1"/>
    <property type="molecule type" value="Genomic_DNA"/>
</dbReference>
<feature type="region of interest" description="Disordered" evidence="1">
    <location>
        <begin position="109"/>
        <end position="325"/>
    </location>
</feature>
<gene>
    <name evidence="2" type="ORF">C7M84_012282</name>
</gene>
<feature type="compositionally biased region" description="Basic and acidic residues" evidence="1">
    <location>
        <begin position="682"/>
        <end position="697"/>
    </location>
</feature>
<evidence type="ECO:0000256" key="1">
    <source>
        <dbReference type="SAM" id="MobiDB-lite"/>
    </source>
</evidence>
<accession>A0A3R7Q625</accession>
<organism evidence="2 3">
    <name type="scientific">Penaeus vannamei</name>
    <name type="common">Whiteleg shrimp</name>
    <name type="synonym">Litopenaeus vannamei</name>
    <dbReference type="NCBI Taxonomy" id="6689"/>
    <lineage>
        <taxon>Eukaryota</taxon>
        <taxon>Metazoa</taxon>
        <taxon>Ecdysozoa</taxon>
        <taxon>Arthropoda</taxon>
        <taxon>Crustacea</taxon>
        <taxon>Multicrustacea</taxon>
        <taxon>Malacostraca</taxon>
        <taxon>Eumalacostraca</taxon>
        <taxon>Eucarida</taxon>
        <taxon>Decapoda</taxon>
        <taxon>Dendrobranchiata</taxon>
        <taxon>Penaeoidea</taxon>
        <taxon>Penaeidae</taxon>
        <taxon>Penaeus</taxon>
    </lineage>
</organism>
<keyword evidence="3" id="KW-1185">Reference proteome</keyword>
<dbReference type="Proteomes" id="UP000283509">
    <property type="component" value="Unassembled WGS sequence"/>
</dbReference>
<feature type="region of interest" description="Disordered" evidence="1">
    <location>
        <begin position="509"/>
        <end position="655"/>
    </location>
</feature>
<proteinExistence type="predicted"/>
<name>A0A3R7Q625_PENVA</name>
<comment type="caution">
    <text evidence="2">The sequence shown here is derived from an EMBL/GenBank/DDBJ whole genome shotgun (WGS) entry which is preliminary data.</text>
</comment>
<feature type="compositionally biased region" description="Basic and acidic residues" evidence="1">
    <location>
        <begin position="533"/>
        <end position="560"/>
    </location>
</feature>
<feature type="region of interest" description="Disordered" evidence="1">
    <location>
        <begin position="1"/>
        <end position="31"/>
    </location>
</feature>
<evidence type="ECO:0000313" key="2">
    <source>
        <dbReference type="EMBL" id="ROT69515.1"/>
    </source>
</evidence>
<feature type="compositionally biased region" description="Basic and acidic residues" evidence="1">
    <location>
        <begin position="134"/>
        <end position="165"/>
    </location>
</feature>